<evidence type="ECO:0000313" key="2">
    <source>
        <dbReference type="EMBL" id="QHV96308.1"/>
    </source>
</evidence>
<dbReference type="EMBL" id="CP045997">
    <property type="protein sequence ID" value="QHV96308.1"/>
    <property type="molecule type" value="Genomic_DNA"/>
</dbReference>
<dbReference type="KEGG" id="senf:GJR95_15345"/>
<reference evidence="2 3" key="1">
    <citation type="submission" date="2019-11" db="EMBL/GenBank/DDBJ databases">
        <title>Spirosoma endbachense sp. nov., isolated from a natural salt meadow.</title>
        <authorList>
            <person name="Rojas J."/>
            <person name="Ambika Manirajan B."/>
            <person name="Ratering S."/>
            <person name="Suarez C."/>
            <person name="Geissler-Plaum R."/>
            <person name="Schnell S."/>
        </authorList>
    </citation>
    <scope>NUCLEOTIDE SEQUENCE [LARGE SCALE GENOMIC DNA]</scope>
    <source>
        <strain evidence="2 3">I-24</strain>
    </source>
</reference>
<organism evidence="2 3">
    <name type="scientific">Spirosoma endbachense</name>
    <dbReference type="NCBI Taxonomy" id="2666025"/>
    <lineage>
        <taxon>Bacteria</taxon>
        <taxon>Pseudomonadati</taxon>
        <taxon>Bacteroidota</taxon>
        <taxon>Cytophagia</taxon>
        <taxon>Cytophagales</taxon>
        <taxon>Cytophagaceae</taxon>
        <taxon>Spirosoma</taxon>
    </lineage>
</organism>
<feature type="transmembrane region" description="Helical" evidence="1">
    <location>
        <begin position="30"/>
        <end position="49"/>
    </location>
</feature>
<keyword evidence="1" id="KW-1133">Transmembrane helix</keyword>
<proteinExistence type="predicted"/>
<sequence>MKVLTIVILFLAMNASVVFLAALHKVPKLVRLSVAGIAASFGLTLLLVWKWSIHSNYGIIALGLSITLAAATGFRHTHKAVMTRDERVKLIREYAIGVVITSVAAVLATALILQLNEPAAAAPVDATQAPTSTTVAIGDSTQKAIDQFNALSK</sequence>
<feature type="transmembrane region" description="Helical" evidence="1">
    <location>
        <begin position="94"/>
        <end position="115"/>
    </location>
</feature>
<dbReference type="RefSeq" id="WP_162386716.1">
    <property type="nucleotide sequence ID" value="NZ_CP045997.1"/>
</dbReference>
<evidence type="ECO:0000313" key="3">
    <source>
        <dbReference type="Proteomes" id="UP000464577"/>
    </source>
</evidence>
<dbReference type="AlphaFoldDB" id="A0A6P1VV55"/>
<feature type="transmembrane region" description="Helical" evidence="1">
    <location>
        <begin position="55"/>
        <end position="74"/>
    </location>
</feature>
<evidence type="ECO:0000256" key="1">
    <source>
        <dbReference type="SAM" id="Phobius"/>
    </source>
</evidence>
<gene>
    <name evidence="2" type="ORF">GJR95_15345</name>
</gene>
<keyword evidence="3" id="KW-1185">Reference proteome</keyword>
<keyword evidence="1" id="KW-0472">Membrane</keyword>
<dbReference type="Proteomes" id="UP000464577">
    <property type="component" value="Chromosome"/>
</dbReference>
<accession>A0A6P1VV55</accession>
<keyword evidence="1" id="KW-0812">Transmembrane</keyword>
<protein>
    <submittedName>
        <fullName evidence="2">Uncharacterized protein</fullName>
    </submittedName>
</protein>
<feature type="transmembrane region" description="Helical" evidence="1">
    <location>
        <begin position="6"/>
        <end position="23"/>
    </location>
</feature>
<name>A0A6P1VV55_9BACT</name>